<organism evidence="2 3">
    <name type="scientific">Ideonella dechloratans</name>
    <dbReference type="NCBI Taxonomy" id="36863"/>
    <lineage>
        <taxon>Bacteria</taxon>
        <taxon>Pseudomonadati</taxon>
        <taxon>Pseudomonadota</taxon>
        <taxon>Betaproteobacteria</taxon>
        <taxon>Burkholderiales</taxon>
        <taxon>Sphaerotilaceae</taxon>
        <taxon>Ideonella</taxon>
    </lineage>
</organism>
<dbReference type="InterPro" id="IPR029058">
    <property type="entry name" value="AB_hydrolase_fold"/>
</dbReference>
<reference evidence="2 3" key="1">
    <citation type="submission" date="2019-09" db="EMBL/GenBank/DDBJ databases">
        <title>Draft genome sequences of 48 bacterial type strains from the CCUG.</title>
        <authorList>
            <person name="Tunovic T."/>
            <person name="Pineiro-Iglesias B."/>
            <person name="Unosson C."/>
            <person name="Inganas E."/>
            <person name="Ohlen M."/>
            <person name="Cardew S."/>
            <person name="Jensie-Markopoulos S."/>
            <person name="Salva-Serra F."/>
            <person name="Jaen-Luchoro D."/>
            <person name="Karlsson R."/>
            <person name="Svensson-Stadler L."/>
            <person name="Chun J."/>
            <person name="Moore E."/>
        </authorList>
    </citation>
    <scope>NUCLEOTIDE SEQUENCE [LARGE SCALE GENOMIC DNA]</scope>
    <source>
        <strain evidence="2 3">CCUG 30977</strain>
    </source>
</reference>
<feature type="chain" id="PRO_5024834489" evidence="1">
    <location>
        <begin position="27"/>
        <end position="483"/>
    </location>
</feature>
<dbReference type="PANTHER" id="PTHR34853">
    <property type="match status" value="1"/>
</dbReference>
<evidence type="ECO:0000313" key="2">
    <source>
        <dbReference type="EMBL" id="KAB0579516.1"/>
    </source>
</evidence>
<dbReference type="PANTHER" id="PTHR34853:SF1">
    <property type="entry name" value="LIPASE 5"/>
    <property type="match status" value="1"/>
</dbReference>
<comment type="caution">
    <text evidence="2">The sequence shown here is derived from an EMBL/GenBank/DDBJ whole genome shotgun (WGS) entry which is preliminary data.</text>
</comment>
<dbReference type="OrthoDB" id="9798122at2"/>
<gene>
    <name evidence="2" type="ORF">F7Q92_14720</name>
</gene>
<name>A0A643FC27_IDEDE</name>
<keyword evidence="1" id="KW-0732">Signal</keyword>
<dbReference type="Gene3D" id="3.40.50.1820">
    <property type="entry name" value="alpha/beta hydrolase"/>
    <property type="match status" value="2"/>
</dbReference>
<dbReference type="SUPFAM" id="SSF53474">
    <property type="entry name" value="alpha/beta-Hydrolases"/>
    <property type="match status" value="1"/>
</dbReference>
<sequence length="483" mass="49828">MKSKESWMRFLRPLSLLPLTAALVLAGCGGGSEDAPPARGTIMSALADAQLNPNQTWPIPAAQIDAGTSASGVQALTGAATCDVHIAYVLYMTRDPKGEAATASTAVFVPSGTNAACTGSRPVVLYAHGTTTEKAFNMADIANNQEGSLTAAMFAAQGYIVVAPNYLGYDLSSLSYHPYLNAEAQAVDMVDGLRAAKSYLTASGLGTPSAQLFVTGYSEGGHVAMATQKVLERDYASEFTVTAAAPMSGPYNLTRFVTQILASPDYCTSLGSSDPNCAVNAGATLFTPLLLTSWQKSYGDVYSTPADAYQSAYAGFMETLLPSNSSVSDLIAAGKLPADSTFRKLYGTGGMINDSFRTAALTNANGGMLGAAATNSLLNWTPKAPMAMCYSAADPTVFAYNTTDAQTYFGTKGVAVPALDLRGNPATIAGTLGTAAATLAGAFQATYPAASSTVGTPGTEQDHADAAPFCAAFVRGYFANFAQ</sequence>
<proteinExistence type="predicted"/>
<keyword evidence="3" id="KW-1185">Reference proteome</keyword>
<dbReference type="PROSITE" id="PS51257">
    <property type="entry name" value="PROKAR_LIPOPROTEIN"/>
    <property type="match status" value="1"/>
</dbReference>
<dbReference type="InterPro" id="IPR005152">
    <property type="entry name" value="Lipase_secreted"/>
</dbReference>
<evidence type="ECO:0000256" key="1">
    <source>
        <dbReference type="SAM" id="SignalP"/>
    </source>
</evidence>
<dbReference type="GO" id="GO:0004806">
    <property type="term" value="F:triacylglycerol lipase activity"/>
    <property type="evidence" value="ECO:0007669"/>
    <property type="project" value="InterPro"/>
</dbReference>
<accession>A0A643FC27</accession>
<dbReference type="Pfam" id="PF03583">
    <property type="entry name" value="LIP"/>
    <property type="match status" value="1"/>
</dbReference>
<dbReference type="AlphaFoldDB" id="A0A643FC27"/>
<feature type="signal peptide" evidence="1">
    <location>
        <begin position="1"/>
        <end position="26"/>
    </location>
</feature>
<dbReference type="EMBL" id="VZPB01000037">
    <property type="protein sequence ID" value="KAB0579516.1"/>
    <property type="molecule type" value="Genomic_DNA"/>
</dbReference>
<evidence type="ECO:0000313" key="3">
    <source>
        <dbReference type="Proteomes" id="UP000430120"/>
    </source>
</evidence>
<dbReference type="GO" id="GO:0016042">
    <property type="term" value="P:lipid catabolic process"/>
    <property type="evidence" value="ECO:0007669"/>
    <property type="project" value="InterPro"/>
</dbReference>
<dbReference type="Proteomes" id="UP000430120">
    <property type="component" value="Unassembled WGS sequence"/>
</dbReference>
<protein>
    <submittedName>
        <fullName evidence="2">Prolyl oligopeptidase family serine peptidase</fullName>
    </submittedName>
</protein>